<comment type="caution">
    <text evidence="2">The sequence shown here is derived from an EMBL/GenBank/DDBJ whole genome shotgun (WGS) entry which is preliminary data.</text>
</comment>
<keyword evidence="3" id="KW-1185">Reference proteome</keyword>
<dbReference type="InterPro" id="IPR052895">
    <property type="entry name" value="HetReg/Transcr_Mod"/>
</dbReference>
<organism evidence="2 3">
    <name type="scientific">Colletotrichum musicola</name>
    <dbReference type="NCBI Taxonomy" id="2175873"/>
    <lineage>
        <taxon>Eukaryota</taxon>
        <taxon>Fungi</taxon>
        <taxon>Dikarya</taxon>
        <taxon>Ascomycota</taxon>
        <taxon>Pezizomycotina</taxon>
        <taxon>Sordariomycetes</taxon>
        <taxon>Hypocreomycetidae</taxon>
        <taxon>Glomerellales</taxon>
        <taxon>Glomerellaceae</taxon>
        <taxon>Colletotrichum</taxon>
        <taxon>Colletotrichum orchidearum species complex</taxon>
    </lineage>
</organism>
<name>A0A8H6JAN9_9PEZI</name>
<dbReference type="InterPro" id="IPR010730">
    <property type="entry name" value="HET"/>
</dbReference>
<dbReference type="PANTHER" id="PTHR24148:SF64">
    <property type="entry name" value="HETEROKARYON INCOMPATIBILITY DOMAIN-CONTAINING PROTEIN"/>
    <property type="match status" value="1"/>
</dbReference>
<dbReference type="Pfam" id="PF26639">
    <property type="entry name" value="Het-6_barrel"/>
    <property type="match status" value="1"/>
</dbReference>
<gene>
    <name evidence="2" type="ORF">CMUS01_13642</name>
</gene>
<evidence type="ECO:0000313" key="3">
    <source>
        <dbReference type="Proteomes" id="UP000639643"/>
    </source>
</evidence>
<evidence type="ECO:0000313" key="2">
    <source>
        <dbReference type="EMBL" id="KAF6809654.1"/>
    </source>
</evidence>
<feature type="domain" description="Heterokaryon incompatibility" evidence="1">
    <location>
        <begin position="52"/>
        <end position="207"/>
    </location>
</feature>
<dbReference type="OrthoDB" id="3557394at2759"/>
<dbReference type="Pfam" id="PF06985">
    <property type="entry name" value="HET"/>
    <property type="match status" value="1"/>
</dbReference>
<evidence type="ECO:0000259" key="1">
    <source>
        <dbReference type="Pfam" id="PF06985"/>
    </source>
</evidence>
<reference evidence="2" key="1">
    <citation type="journal article" date="2020" name="Phytopathology">
        <title>Genome Sequence Resources of Colletotrichum truncatum, C. plurivorum, C. musicola, and C. sojae: Four Species Pathogenic to Soybean (Glycine max).</title>
        <authorList>
            <person name="Rogerio F."/>
            <person name="Boufleur T.R."/>
            <person name="Ciampi-Guillardi M."/>
            <person name="Sukno S.A."/>
            <person name="Thon M.R."/>
            <person name="Massola Junior N.S."/>
            <person name="Baroncelli R."/>
        </authorList>
    </citation>
    <scope>NUCLEOTIDE SEQUENCE</scope>
    <source>
        <strain evidence="2">LFN0074</strain>
    </source>
</reference>
<dbReference type="PANTHER" id="PTHR24148">
    <property type="entry name" value="ANKYRIN REPEAT DOMAIN-CONTAINING PROTEIN 39 HOMOLOG-RELATED"/>
    <property type="match status" value="1"/>
</dbReference>
<proteinExistence type="predicted"/>
<dbReference type="AlphaFoldDB" id="A0A8H6JAN9"/>
<dbReference type="EMBL" id="WIGM01000883">
    <property type="protein sequence ID" value="KAF6809654.1"/>
    <property type="molecule type" value="Genomic_DNA"/>
</dbReference>
<protein>
    <submittedName>
        <fullName evidence="2">Heterokaryon incompatibility protein</fullName>
    </submittedName>
</protein>
<accession>A0A8H6JAN9</accession>
<dbReference type="Proteomes" id="UP000639643">
    <property type="component" value="Unassembled WGS sequence"/>
</dbReference>
<sequence>MADSVARGIGHGYQPAIDAATQIRLLKIFPGAEATKLEGELFSVDRDQQPDYHCLSYVWGTGDATELITISGTPVPIMRNLFAALSHIRSLHHEAVTIWVDSICINQNDDEEKSTQVAMMKDIYQGCSNCFIWLGQMQRRTGNSTSLTDEALADGIVEFLTFLADEDQQDEDLPSSFDQPGALVEVGFALDAMVSCPWWTRVWTLQECVASVKASVLWGPLRMDWQTMLRSSRALIYSPKLKIANEIESSIYAHSNGFKFTAAVAPLHNARLGHEETPMDLLWRHSGRHASNPLDVIYAIMPLMGEGALANVRVDYSMDKSTLYQVVMRDLILHFGNLKPLVGRTEQTFRNPDLPNWAIDWARVRSEDQMEWWTAGYMFEQFDACFGLPPLDRSEVSAVRDGPKLRLRGYHLDTVKIHALPDNHADDPDPENPGPPWRVRPNMARWHRSIKANTLKLLSSMDLVGSAPAEKIEELTQAIDRAVAGRMISEHIEDPGIRGKTMRDAWTQDVEPQKVLFVTETAQFGLGPANLQLGDEIWILCGGRVPFLLRPKAPRTLGNDTYSLIGDVYLEDNMWGESVETHKENICEVVIE</sequence>